<reference evidence="1 2" key="1">
    <citation type="submission" date="2016-11" db="EMBL/GenBank/DDBJ databases">
        <authorList>
            <person name="Jaros S."/>
            <person name="Januszkiewicz K."/>
            <person name="Wedrychowicz H."/>
        </authorList>
    </citation>
    <scope>NUCLEOTIDE SEQUENCE [LARGE SCALE GENOMIC DNA]</scope>
    <source>
        <strain evidence="1 2">DSM 784</strain>
    </source>
</reference>
<sequence>MKQTNNPNPKKTLTLNKLKVSLFNSNVFNPKSGNKFHFTFVMDTTGSANCNTSITK</sequence>
<evidence type="ECO:0000313" key="2">
    <source>
        <dbReference type="Proteomes" id="UP000183788"/>
    </source>
</evidence>
<organism evidence="1 2">
    <name type="scientific">Chitinophaga sancti</name>
    <dbReference type="NCBI Taxonomy" id="1004"/>
    <lineage>
        <taxon>Bacteria</taxon>
        <taxon>Pseudomonadati</taxon>
        <taxon>Bacteroidota</taxon>
        <taxon>Chitinophagia</taxon>
        <taxon>Chitinophagales</taxon>
        <taxon>Chitinophagaceae</taxon>
        <taxon>Chitinophaga</taxon>
    </lineage>
</organism>
<evidence type="ECO:0000313" key="1">
    <source>
        <dbReference type="EMBL" id="SFW59550.1"/>
    </source>
</evidence>
<protein>
    <submittedName>
        <fullName evidence="1">Uncharacterized protein</fullName>
    </submittedName>
</protein>
<dbReference type="Proteomes" id="UP000183788">
    <property type="component" value="Unassembled WGS sequence"/>
</dbReference>
<accession>A0A1K1QK04</accession>
<gene>
    <name evidence="1" type="ORF">SAMN05661012_02778</name>
</gene>
<dbReference type="EMBL" id="FPIZ01000008">
    <property type="protein sequence ID" value="SFW59550.1"/>
    <property type="molecule type" value="Genomic_DNA"/>
</dbReference>
<name>A0A1K1QK04_9BACT</name>
<dbReference type="STRING" id="1004.SAMN05661012_02778"/>
<proteinExistence type="predicted"/>
<dbReference type="AlphaFoldDB" id="A0A1K1QK04"/>